<evidence type="ECO:0000256" key="1">
    <source>
        <dbReference type="SAM" id="MobiDB-lite"/>
    </source>
</evidence>
<evidence type="ECO:0000313" key="3">
    <source>
        <dbReference type="EMBL" id="ABM28412.1"/>
    </source>
</evidence>
<feature type="domain" description="HTH lysR-type" evidence="2">
    <location>
        <begin position="59"/>
        <end position="116"/>
    </location>
</feature>
<dbReference type="GO" id="GO:0003700">
    <property type="term" value="F:DNA-binding transcription factor activity"/>
    <property type="evidence" value="ECO:0007669"/>
    <property type="project" value="InterPro"/>
</dbReference>
<dbReference type="InterPro" id="IPR036388">
    <property type="entry name" value="WH-like_DNA-bd_sf"/>
</dbReference>
<gene>
    <name evidence="3" type="ordered locus">Dvul_1394</name>
</gene>
<name>A0A0H3A7X7_NITV4</name>
<dbReference type="EMBL" id="CP000527">
    <property type="protein sequence ID" value="ABM28412.1"/>
    <property type="molecule type" value="Genomic_DNA"/>
</dbReference>
<dbReference type="AlphaFoldDB" id="A0A0H3A7X7"/>
<evidence type="ECO:0000313" key="4">
    <source>
        <dbReference type="Proteomes" id="UP000009173"/>
    </source>
</evidence>
<feature type="region of interest" description="Disordered" evidence="1">
    <location>
        <begin position="1"/>
        <end position="26"/>
    </location>
</feature>
<dbReference type="Pfam" id="PF00126">
    <property type="entry name" value="HTH_1"/>
    <property type="match status" value="1"/>
</dbReference>
<dbReference type="KEGG" id="dvl:Dvul_1394"/>
<dbReference type="PANTHER" id="PTHR30432">
    <property type="entry name" value="TRANSCRIPTIONAL REGULATOR MODE"/>
    <property type="match status" value="1"/>
</dbReference>
<protein>
    <submittedName>
        <fullName evidence="3">Putative transcriptional regulator, ModE family</fullName>
    </submittedName>
</protein>
<dbReference type="InterPro" id="IPR000847">
    <property type="entry name" value="LysR_HTH_N"/>
</dbReference>
<dbReference type="HOGENOM" id="CLU_125440_2_0_7"/>
<sequence>MSQKTSIERQGAMPPPQSGVVRTSSLFSQDTSSTDVTIRLHLWLEREGGMLFGMGRVLLLRKVEECGSLKKAAESLGMSYRAAWGKLKHSEEALGCKLVEKQGSNRDGYRLTDEGRRITEGYEAWFQSVERHALEAARELLPWKVGAFGGTPVGGCGETVEPSQCDVSKTE</sequence>
<dbReference type="InterPro" id="IPR051815">
    <property type="entry name" value="Molybdate_resp_trans_reg"/>
</dbReference>
<accession>A0A0H3A7X7</accession>
<organism evidence="3 4">
    <name type="scientific">Nitratidesulfovibrio vulgaris (strain DP4)</name>
    <name type="common">Desulfovibrio vulgaris</name>
    <dbReference type="NCBI Taxonomy" id="391774"/>
    <lineage>
        <taxon>Bacteria</taxon>
        <taxon>Pseudomonadati</taxon>
        <taxon>Thermodesulfobacteriota</taxon>
        <taxon>Desulfovibrionia</taxon>
        <taxon>Desulfovibrionales</taxon>
        <taxon>Desulfovibrionaceae</taxon>
        <taxon>Nitratidesulfovibrio</taxon>
    </lineage>
</organism>
<dbReference type="PANTHER" id="PTHR30432:SF1">
    <property type="entry name" value="DNA-BINDING TRANSCRIPTIONAL DUAL REGULATOR MODE"/>
    <property type="match status" value="1"/>
</dbReference>
<reference evidence="4" key="1">
    <citation type="journal article" date="2009" name="Environ. Microbiol.">
        <title>Contribution of mobile genetic elements to Desulfovibrio vulgaris genome plasticity.</title>
        <authorList>
            <person name="Walker C.B."/>
            <person name="Stolyar S."/>
            <person name="Chivian D."/>
            <person name="Pinel N."/>
            <person name="Gabster J.A."/>
            <person name="Dehal P.S."/>
            <person name="He Z."/>
            <person name="Yang Z.K."/>
            <person name="Yen H.C."/>
            <person name="Zhou J."/>
            <person name="Wall J.D."/>
            <person name="Hazen T.C."/>
            <person name="Arkin A.P."/>
            <person name="Stahl D.A."/>
        </authorList>
    </citation>
    <scope>NUCLEOTIDE SEQUENCE [LARGE SCALE GENOMIC DNA]</scope>
    <source>
        <strain evidence="4">DP4</strain>
    </source>
</reference>
<dbReference type="InterPro" id="IPR036390">
    <property type="entry name" value="WH_DNA-bd_sf"/>
</dbReference>
<dbReference type="Gene3D" id="1.10.10.10">
    <property type="entry name" value="Winged helix-like DNA-binding domain superfamily/Winged helix DNA-binding domain"/>
    <property type="match status" value="1"/>
</dbReference>
<dbReference type="SUPFAM" id="SSF46785">
    <property type="entry name" value="Winged helix' DNA-binding domain"/>
    <property type="match status" value="1"/>
</dbReference>
<dbReference type="Proteomes" id="UP000009173">
    <property type="component" value="Chromosome"/>
</dbReference>
<proteinExistence type="predicted"/>
<evidence type="ECO:0000259" key="2">
    <source>
        <dbReference type="Pfam" id="PF00126"/>
    </source>
</evidence>